<dbReference type="EMBL" id="JAPCWZ010000009">
    <property type="protein sequence ID" value="KAK8851225.1"/>
    <property type="molecule type" value="Genomic_DNA"/>
</dbReference>
<keyword evidence="4" id="KW-0378">Hydrolase</keyword>
<evidence type="ECO:0000313" key="5">
    <source>
        <dbReference type="Proteomes" id="UP001390339"/>
    </source>
</evidence>
<proteinExistence type="predicted"/>
<protein>
    <submittedName>
        <fullName evidence="4">P-loop containing nucleoside triphosphate hydrolase protein</fullName>
    </submittedName>
</protein>
<keyword evidence="1" id="KW-0547">Nucleotide-binding</keyword>
<dbReference type="PRINTS" id="PR00300">
    <property type="entry name" value="CLPPROTEASEA"/>
</dbReference>
<comment type="caution">
    <text evidence="4">The sequence shown here is derived from an EMBL/GenBank/DDBJ whole genome shotgun (WGS) entry which is preliminary data.</text>
</comment>
<dbReference type="InterPro" id="IPR050130">
    <property type="entry name" value="ClpA_ClpB"/>
</dbReference>
<gene>
    <name evidence="4" type="ORF">PGQ11_013704</name>
</gene>
<dbReference type="PANTHER" id="PTHR11638">
    <property type="entry name" value="ATP-DEPENDENT CLP PROTEASE"/>
    <property type="match status" value="1"/>
</dbReference>
<dbReference type="Proteomes" id="UP001390339">
    <property type="component" value="Unassembled WGS sequence"/>
</dbReference>
<accession>A0ABR2HQ61</accession>
<name>A0ABR2HQ61_9PEZI</name>
<evidence type="ECO:0000259" key="3">
    <source>
        <dbReference type="Pfam" id="PF07724"/>
    </source>
</evidence>
<keyword evidence="2" id="KW-0067">ATP-binding</keyword>
<sequence>MSSDRGKRKIGPFSPFVGDIATVVSRCNNCSHSLAEYLLISNNNNVPQAIASYDKLPSAMRMKHEQDWRAKAGPVSPLAHKTGRMQPQATKFTSQGGLGHIFFDEQAVNSESNNDDEDWDFELPRIPKPRPHLQNVLPDGSDAFSLSLLVGAIQGGEVVERIRNYLVYHRRGDGSELKRKINEPLEGFPAFFYVVETRNPEMIRLWARHGGDVNATYGTLRVPLLGYAIAIGGSFQDDTRAAVATLLSLGASADVIPRAFYDPLEQDLPDSGPAEEDLADLEDANKLWCTPHALLNLSQTLNFCFTTRYHLHLSSLLKGYSGAQRQVVQMRRSEDILGIHYFLIGQTTAATFLIKTMLRYLAMPTKRPIVMMFAGPSGHGKTELAKNFGNLLSLPFHAVDCTTIKYETDMFGPRAPYIGSREGSPLNNFLAEHNGSRSIVFLDEFEKTGNDIRQTLLIPFQDGSYQDRRNLSSVDCRKTIWILATNAFDPTIHDFCRRNKAVIWDPKKMPEAEKLIGGLSKQIRKESEGRFGAPITGRVTVWLPFLTFSPIEQAVVADKYVAEFGGEAMLPVRIANDEARDRLVGDVQLEIRQGYSLCSALAREGYVQELGARSLIAEVDDQVRGPLVDAYLQNLEEIVEDGGTTRCLASVDPDGAIEVSCAVPDTGENGAKN</sequence>
<feature type="domain" description="ATPase AAA-type core" evidence="3">
    <location>
        <begin position="369"/>
        <end position="514"/>
    </location>
</feature>
<evidence type="ECO:0000313" key="4">
    <source>
        <dbReference type="EMBL" id="KAK8851225.1"/>
    </source>
</evidence>
<dbReference type="PANTHER" id="PTHR11638:SF18">
    <property type="entry name" value="HEAT SHOCK PROTEIN 104"/>
    <property type="match status" value="1"/>
</dbReference>
<dbReference type="GO" id="GO:0016787">
    <property type="term" value="F:hydrolase activity"/>
    <property type="evidence" value="ECO:0007669"/>
    <property type="project" value="UniProtKB-KW"/>
</dbReference>
<dbReference type="InterPro" id="IPR027417">
    <property type="entry name" value="P-loop_NTPase"/>
</dbReference>
<dbReference type="InterPro" id="IPR001270">
    <property type="entry name" value="ClpA/B"/>
</dbReference>
<keyword evidence="5" id="KW-1185">Reference proteome</keyword>
<evidence type="ECO:0000256" key="2">
    <source>
        <dbReference type="ARBA" id="ARBA00022840"/>
    </source>
</evidence>
<dbReference type="Gene3D" id="3.40.50.300">
    <property type="entry name" value="P-loop containing nucleotide triphosphate hydrolases"/>
    <property type="match status" value="1"/>
</dbReference>
<organism evidence="4 5">
    <name type="scientific">Apiospora arundinis</name>
    <dbReference type="NCBI Taxonomy" id="335852"/>
    <lineage>
        <taxon>Eukaryota</taxon>
        <taxon>Fungi</taxon>
        <taxon>Dikarya</taxon>
        <taxon>Ascomycota</taxon>
        <taxon>Pezizomycotina</taxon>
        <taxon>Sordariomycetes</taxon>
        <taxon>Xylariomycetidae</taxon>
        <taxon>Amphisphaeriales</taxon>
        <taxon>Apiosporaceae</taxon>
        <taxon>Apiospora</taxon>
    </lineage>
</organism>
<evidence type="ECO:0000256" key="1">
    <source>
        <dbReference type="ARBA" id="ARBA00022741"/>
    </source>
</evidence>
<reference evidence="4 5" key="1">
    <citation type="journal article" date="2024" name="IMA Fungus">
        <title>Apiospora arundinis, a panoply of carbohydrate-active enzymes and secondary metabolites.</title>
        <authorList>
            <person name="Sorensen T."/>
            <person name="Petersen C."/>
            <person name="Muurmann A.T."/>
            <person name="Christiansen J.V."/>
            <person name="Brundto M.L."/>
            <person name="Overgaard C.K."/>
            <person name="Boysen A.T."/>
            <person name="Wollenberg R.D."/>
            <person name="Larsen T.O."/>
            <person name="Sorensen J.L."/>
            <person name="Nielsen K.L."/>
            <person name="Sondergaard T.E."/>
        </authorList>
    </citation>
    <scope>NUCLEOTIDE SEQUENCE [LARGE SCALE GENOMIC DNA]</scope>
    <source>
        <strain evidence="4 5">AAU 773</strain>
    </source>
</reference>
<dbReference type="InterPro" id="IPR003959">
    <property type="entry name" value="ATPase_AAA_core"/>
</dbReference>
<dbReference type="Pfam" id="PF07724">
    <property type="entry name" value="AAA_2"/>
    <property type="match status" value="1"/>
</dbReference>
<dbReference type="SUPFAM" id="SSF52540">
    <property type="entry name" value="P-loop containing nucleoside triphosphate hydrolases"/>
    <property type="match status" value="1"/>
</dbReference>